<organism evidence="1 2">
    <name type="scientific">Paenibacillus allorhizosphaerae</name>
    <dbReference type="NCBI Taxonomy" id="2849866"/>
    <lineage>
        <taxon>Bacteria</taxon>
        <taxon>Bacillati</taxon>
        <taxon>Bacillota</taxon>
        <taxon>Bacilli</taxon>
        <taxon>Bacillales</taxon>
        <taxon>Paenibacillaceae</taxon>
        <taxon>Paenibacillus</taxon>
    </lineage>
</organism>
<proteinExistence type="predicted"/>
<sequence length="110" mass="12716">MQAETPAEKKTYYVTVGSAEILEPEDVIGNFELEIVATEDEIDQLEELFDDRLVSEEASAVRAHIPFREYHHDEPNDEYDRSLSQIYKLLHQLGTPETKKHIEQMNVLGQ</sequence>
<evidence type="ECO:0008006" key="3">
    <source>
        <dbReference type="Google" id="ProtNLM"/>
    </source>
</evidence>
<protein>
    <recommendedName>
        <fullName evidence="3">Hydrolase</fullName>
    </recommendedName>
</protein>
<reference evidence="1 2" key="1">
    <citation type="submission" date="2021-06" db="EMBL/GenBank/DDBJ databases">
        <authorList>
            <person name="Criscuolo A."/>
        </authorList>
    </citation>
    <scope>NUCLEOTIDE SEQUENCE [LARGE SCALE GENOMIC DNA]</scope>
    <source>
        <strain evidence="2">CIP 111802</strain>
    </source>
</reference>
<accession>A0ABM8VN69</accession>
<evidence type="ECO:0000313" key="2">
    <source>
        <dbReference type="Proteomes" id="UP000730618"/>
    </source>
</evidence>
<dbReference type="EMBL" id="CAJVCE010000015">
    <property type="protein sequence ID" value="CAG7650984.1"/>
    <property type="molecule type" value="Genomic_DNA"/>
</dbReference>
<dbReference type="Proteomes" id="UP000730618">
    <property type="component" value="Unassembled WGS sequence"/>
</dbReference>
<comment type="caution">
    <text evidence="1">The sequence shown here is derived from an EMBL/GenBank/DDBJ whole genome shotgun (WGS) entry which is preliminary data.</text>
</comment>
<gene>
    <name evidence="1" type="ORF">PAECIP111802_04856</name>
</gene>
<evidence type="ECO:0000313" key="1">
    <source>
        <dbReference type="EMBL" id="CAG7650984.1"/>
    </source>
</evidence>
<dbReference type="RefSeq" id="WP_218101119.1">
    <property type="nucleotide sequence ID" value="NZ_CAJVCE010000015.1"/>
</dbReference>
<name>A0ABM8VN69_9BACL</name>
<keyword evidence="2" id="KW-1185">Reference proteome</keyword>